<dbReference type="OrthoDB" id="289051at2"/>
<gene>
    <name evidence="2" type="ORF">SAMN04487907_1011151</name>
</gene>
<organism evidence="2 3">
    <name type="scientific">Zunongwangia mangrovi</name>
    <dbReference type="NCBI Taxonomy" id="1334022"/>
    <lineage>
        <taxon>Bacteria</taxon>
        <taxon>Pseudomonadati</taxon>
        <taxon>Bacteroidota</taxon>
        <taxon>Flavobacteriia</taxon>
        <taxon>Flavobacteriales</taxon>
        <taxon>Flavobacteriaceae</taxon>
        <taxon>Zunongwangia</taxon>
    </lineage>
</organism>
<evidence type="ECO:0008006" key="4">
    <source>
        <dbReference type="Google" id="ProtNLM"/>
    </source>
</evidence>
<name>A0A1I1EW83_9FLAO</name>
<dbReference type="RefSeq" id="WP_092540373.1">
    <property type="nucleotide sequence ID" value="NZ_FOKV01000001.1"/>
</dbReference>
<dbReference type="Proteomes" id="UP000199438">
    <property type="component" value="Unassembled WGS sequence"/>
</dbReference>
<keyword evidence="1" id="KW-0812">Transmembrane</keyword>
<evidence type="ECO:0000313" key="2">
    <source>
        <dbReference type="EMBL" id="SFB91374.1"/>
    </source>
</evidence>
<keyword evidence="1" id="KW-1133">Transmembrane helix</keyword>
<sequence>MLQSIFHYSMHFLAIGIIAYFFDQKNWKHNWIILAATMLVDLDHIFASPLFDPNRCGIGYHPLHSQIAIICYILGAVFLKKGIFKLIFIGLCFHMLTDFLDCLWTFSKCGECYENSALKQLISNSL</sequence>
<dbReference type="EMBL" id="FOKV01000001">
    <property type="protein sequence ID" value="SFB91374.1"/>
    <property type="molecule type" value="Genomic_DNA"/>
</dbReference>
<dbReference type="STRING" id="1334022.SAMN04487907_1011151"/>
<feature type="transmembrane region" description="Helical" evidence="1">
    <location>
        <begin position="31"/>
        <end position="51"/>
    </location>
</feature>
<keyword evidence="3" id="KW-1185">Reference proteome</keyword>
<feature type="transmembrane region" description="Helical" evidence="1">
    <location>
        <begin position="63"/>
        <end position="79"/>
    </location>
</feature>
<feature type="transmembrane region" description="Helical" evidence="1">
    <location>
        <begin position="6"/>
        <end position="22"/>
    </location>
</feature>
<dbReference type="InterPro" id="IPR046125">
    <property type="entry name" value="DUF6122"/>
</dbReference>
<proteinExistence type="predicted"/>
<keyword evidence="1" id="KW-0472">Membrane</keyword>
<protein>
    <recommendedName>
        <fullName evidence="4">LexA-binding, inner membrane-associated hydrolase</fullName>
    </recommendedName>
</protein>
<accession>A0A1I1EW83</accession>
<dbReference type="Pfam" id="PF19617">
    <property type="entry name" value="DUF6122"/>
    <property type="match status" value="1"/>
</dbReference>
<evidence type="ECO:0000313" key="3">
    <source>
        <dbReference type="Proteomes" id="UP000199438"/>
    </source>
</evidence>
<reference evidence="3" key="1">
    <citation type="submission" date="2016-10" db="EMBL/GenBank/DDBJ databases">
        <authorList>
            <person name="Varghese N."/>
            <person name="Submissions S."/>
        </authorList>
    </citation>
    <scope>NUCLEOTIDE SEQUENCE [LARGE SCALE GENOMIC DNA]</scope>
    <source>
        <strain evidence="3">DSM 24499</strain>
    </source>
</reference>
<evidence type="ECO:0000256" key="1">
    <source>
        <dbReference type="SAM" id="Phobius"/>
    </source>
</evidence>
<dbReference type="AlphaFoldDB" id="A0A1I1EW83"/>